<accession>A0A4Y3KC18</accession>
<gene>
    <name evidence="2" type="ORF">CUD01_24430</name>
</gene>
<dbReference type="EMBL" id="BJLP01000044">
    <property type="protein sequence ID" value="GEA81999.1"/>
    <property type="molecule type" value="Genomic_DNA"/>
</dbReference>
<protein>
    <submittedName>
        <fullName evidence="2">Uncharacterized protein</fullName>
    </submittedName>
</protein>
<dbReference type="Proteomes" id="UP000315842">
    <property type="component" value="Unassembled WGS sequence"/>
</dbReference>
<evidence type="ECO:0000313" key="3">
    <source>
        <dbReference type="Proteomes" id="UP000315842"/>
    </source>
</evidence>
<name>A0A4Y3KC18_CELUD</name>
<evidence type="ECO:0000313" key="2">
    <source>
        <dbReference type="EMBL" id="GEA81999.1"/>
    </source>
</evidence>
<dbReference type="AlphaFoldDB" id="A0A4Y3KC18"/>
<organism evidence="2 3">
    <name type="scientific">Cellulomonas uda</name>
    <dbReference type="NCBI Taxonomy" id="1714"/>
    <lineage>
        <taxon>Bacteria</taxon>
        <taxon>Bacillati</taxon>
        <taxon>Actinomycetota</taxon>
        <taxon>Actinomycetes</taxon>
        <taxon>Micrococcales</taxon>
        <taxon>Cellulomonadaceae</taxon>
        <taxon>Cellulomonas</taxon>
    </lineage>
</organism>
<reference evidence="2 3" key="1">
    <citation type="submission" date="2019-06" db="EMBL/GenBank/DDBJ databases">
        <title>Whole genome shotgun sequence of Cellulomonas uda NBRC 3747.</title>
        <authorList>
            <person name="Hosoyama A."/>
            <person name="Uohara A."/>
            <person name="Ohji S."/>
            <person name="Ichikawa N."/>
        </authorList>
    </citation>
    <scope>NUCLEOTIDE SEQUENCE [LARGE SCALE GENOMIC DNA]</scope>
    <source>
        <strain evidence="2 3">NBRC 3747</strain>
    </source>
</reference>
<feature type="region of interest" description="Disordered" evidence="1">
    <location>
        <begin position="1"/>
        <end position="29"/>
    </location>
</feature>
<keyword evidence="3" id="KW-1185">Reference proteome</keyword>
<proteinExistence type="predicted"/>
<sequence length="73" mass="7944">MRRHSPARAPPGRNASPLVTRAGELHPLPDRAYQARRGGLLEDDPAFPRAHVLVGFVQAVLVSWDGRPTGPVE</sequence>
<comment type="caution">
    <text evidence="2">The sequence shown here is derived from an EMBL/GenBank/DDBJ whole genome shotgun (WGS) entry which is preliminary data.</text>
</comment>
<evidence type="ECO:0000256" key="1">
    <source>
        <dbReference type="SAM" id="MobiDB-lite"/>
    </source>
</evidence>